<name>A0ABT2MJB5_9MYCO</name>
<protein>
    <recommendedName>
        <fullName evidence="3">Flavodoxin-like domain-containing protein</fullName>
    </recommendedName>
</protein>
<comment type="caution">
    <text evidence="1">The sequence shown here is derived from an EMBL/GenBank/DDBJ whole genome shotgun (WGS) entry which is preliminary data.</text>
</comment>
<accession>A0ABT2MJB5</accession>
<evidence type="ECO:0000313" key="2">
    <source>
        <dbReference type="Proteomes" id="UP001206639"/>
    </source>
</evidence>
<gene>
    <name evidence="1" type="ORF">N4S67_22525</name>
</gene>
<dbReference type="EMBL" id="JAODWD010000005">
    <property type="protein sequence ID" value="MCT7661185.1"/>
    <property type="molecule type" value="Genomic_DNA"/>
</dbReference>
<evidence type="ECO:0000313" key="1">
    <source>
        <dbReference type="EMBL" id="MCT7661185.1"/>
    </source>
</evidence>
<evidence type="ECO:0008006" key="3">
    <source>
        <dbReference type="Google" id="ProtNLM"/>
    </source>
</evidence>
<proteinExistence type="predicted"/>
<dbReference type="Proteomes" id="UP001206639">
    <property type="component" value="Unassembled WGS sequence"/>
</dbReference>
<organism evidence="1 2">
    <name type="scientific">Mycobacterium deserti</name>
    <dbReference type="NCBI Taxonomy" id="2978347"/>
    <lineage>
        <taxon>Bacteria</taxon>
        <taxon>Bacillati</taxon>
        <taxon>Actinomycetota</taxon>
        <taxon>Actinomycetes</taxon>
        <taxon>Mycobacteriales</taxon>
        <taxon>Mycobacteriaceae</taxon>
        <taxon>Mycobacterium</taxon>
    </lineage>
</organism>
<dbReference type="RefSeq" id="WP_260995224.1">
    <property type="nucleotide sequence ID" value="NZ_JAODWD010000005.1"/>
</dbReference>
<keyword evidence="2" id="KW-1185">Reference proteome</keyword>
<reference evidence="2" key="1">
    <citation type="submission" date="2023-07" db="EMBL/GenBank/DDBJ databases">
        <authorList>
            <person name="Deng Y."/>
            <person name="Zhang Y.-Q."/>
        </authorList>
    </citation>
    <scope>NUCLEOTIDE SEQUENCE [LARGE SCALE GENOMIC DNA]</scope>
    <source>
        <strain evidence="2">CPCC 205710</strain>
    </source>
</reference>
<sequence>MKITAASAAETSRQSNRGHAAPYKLVVLASDTTDAVSAAGGLIADTLRVGWHVEVYLETGKYLETESDARALQILGVEGRLLPTSFDFELQWPDAVVFAAPIYHRHRGVRRFTADATRRHGADVAAWGGTWPTAAASASDIEHRVSCAAQAFKYHAMKAVNATAPPSPVESFHGGFHRLAVAAPPAPC</sequence>